<keyword evidence="1" id="KW-0732">Signal</keyword>
<evidence type="ECO:0000313" key="3">
    <source>
        <dbReference type="Proteomes" id="UP000255469"/>
    </source>
</evidence>
<evidence type="ECO:0000256" key="1">
    <source>
        <dbReference type="SAM" id="SignalP"/>
    </source>
</evidence>
<evidence type="ECO:0008006" key="4">
    <source>
        <dbReference type="Google" id="ProtNLM"/>
    </source>
</evidence>
<name>A0A379E603_9BACT</name>
<reference evidence="2 3" key="1">
    <citation type="submission" date="2018-06" db="EMBL/GenBank/DDBJ databases">
        <authorList>
            <consortium name="Pathogen Informatics"/>
            <person name="Doyle S."/>
        </authorList>
    </citation>
    <scope>NUCLEOTIDE SEQUENCE [LARGE SCALE GENOMIC DNA]</scope>
    <source>
        <strain evidence="2 3">NCTC13067</strain>
    </source>
</reference>
<dbReference type="Proteomes" id="UP000255469">
    <property type="component" value="Unassembled WGS sequence"/>
</dbReference>
<feature type="signal peptide" evidence="1">
    <location>
        <begin position="1"/>
        <end position="19"/>
    </location>
</feature>
<gene>
    <name evidence="2" type="ORF">NCTC13067_01435</name>
</gene>
<protein>
    <recommendedName>
        <fullName evidence="4">Lipoprotein</fullName>
    </recommendedName>
</protein>
<sequence>MSMKSICILGLFAALVAGCSTGTQQKKTDKCAAASFDSIEIAPTSGMIKVSHTVRWMVYKNHRVVKEEVYFPLKDNDDDSVVQVPVSGVKAWKIDGLVRDIYVNHTSRDIDSLVSDDYCYDLGGLEVAVYYPGKVVRYEYDHGYAGARYSAAFNKLLELTGLEWRLPQ</sequence>
<evidence type="ECO:0000313" key="2">
    <source>
        <dbReference type="EMBL" id="SUB87754.1"/>
    </source>
</evidence>
<dbReference type="EMBL" id="UGTM01000001">
    <property type="protein sequence ID" value="SUB87754.1"/>
    <property type="molecule type" value="Genomic_DNA"/>
</dbReference>
<feature type="chain" id="PRO_5017085976" description="Lipoprotein" evidence="1">
    <location>
        <begin position="20"/>
        <end position="168"/>
    </location>
</feature>
<dbReference type="PROSITE" id="PS51257">
    <property type="entry name" value="PROKAR_LIPOPROTEIN"/>
    <property type="match status" value="1"/>
</dbReference>
<proteinExistence type="predicted"/>
<accession>A0A379E603</accession>
<organism evidence="2 3">
    <name type="scientific">Prevotella denticola</name>
    <dbReference type="NCBI Taxonomy" id="28129"/>
    <lineage>
        <taxon>Bacteria</taxon>
        <taxon>Pseudomonadati</taxon>
        <taxon>Bacteroidota</taxon>
        <taxon>Bacteroidia</taxon>
        <taxon>Bacteroidales</taxon>
        <taxon>Prevotellaceae</taxon>
        <taxon>Prevotella</taxon>
    </lineage>
</organism>
<dbReference type="AlphaFoldDB" id="A0A379E603"/>